<comment type="caution">
    <text evidence="5">The sequence shown here is derived from an EMBL/GenBank/DDBJ whole genome shotgun (WGS) entry which is preliminary data.</text>
</comment>
<evidence type="ECO:0000256" key="2">
    <source>
        <dbReference type="ARBA" id="ARBA00023125"/>
    </source>
</evidence>
<dbReference type="AlphaFoldDB" id="A0A3N0CHH4"/>
<dbReference type="OrthoDB" id="9792527at2"/>
<accession>A0A3N0CHH4</accession>
<dbReference type="GO" id="GO:0003677">
    <property type="term" value="F:DNA binding"/>
    <property type="evidence" value="ECO:0007669"/>
    <property type="project" value="UniProtKB-KW"/>
</dbReference>
<feature type="domain" description="HTH hxlR-type" evidence="4">
    <location>
        <begin position="6"/>
        <end position="103"/>
    </location>
</feature>
<dbReference type="Gene3D" id="1.10.10.10">
    <property type="entry name" value="Winged helix-like DNA-binding domain superfamily/Winged helix DNA-binding domain"/>
    <property type="match status" value="1"/>
</dbReference>
<dbReference type="InterPro" id="IPR036390">
    <property type="entry name" value="WH_DNA-bd_sf"/>
</dbReference>
<dbReference type="InterPro" id="IPR002577">
    <property type="entry name" value="HTH_HxlR"/>
</dbReference>
<gene>
    <name evidence="5" type="ORF">EFK50_13245</name>
</gene>
<dbReference type="Pfam" id="PF01638">
    <property type="entry name" value="HxlR"/>
    <property type="match status" value="1"/>
</dbReference>
<dbReference type="EMBL" id="RJSE01000007">
    <property type="protein sequence ID" value="RNL62711.1"/>
    <property type="molecule type" value="Genomic_DNA"/>
</dbReference>
<protein>
    <submittedName>
        <fullName evidence="5">Transcriptional regulator</fullName>
    </submittedName>
</protein>
<organism evidence="5 6">
    <name type="scientific">Nocardioides marmoriginsengisoli</name>
    <dbReference type="NCBI Taxonomy" id="661483"/>
    <lineage>
        <taxon>Bacteria</taxon>
        <taxon>Bacillati</taxon>
        <taxon>Actinomycetota</taxon>
        <taxon>Actinomycetes</taxon>
        <taxon>Propionibacteriales</taxon>
        <taxon>Nocardioidaceae</taxon>
        <taxon>Nocardioides</taxon>
    </lineage>
</organism>
<sequence>MSHVISDRHAIPDLFSTRWSAALVYECGRGARRFEQLQQALGISRRILAARLVVLVGDEIMERRQYQVGPPRFEYQLTAKGLALLPILRAITEWSTDWHMADVSTQRAATTYQARPIEE</sequence>
<dbReference type="PROSITE" id="PS51118">
    <property type="entry name" value="HTH_HXLR"/>
    <property type="match status" value="1"/>
</dbReference>
<proteinExistence type="predicted"/>
<evidence type="ECO:0000256" key="1">
    <source>
        <dbReference type="ARBA" id="ARBA00023015"/>
    </source>
</evidence>
<evidence type="ECO:0000313" key="5">
    <source>
        <dbReference type="EMBL" id="RNL62711.1"/>
    </source>
</evidence>
<keyword evidence="1" id="KW-0805">Transcription regulation</keyword>
<reference evidence="5 6" key="1">
    <citation type="submission" date="2018-11" db="EMBL/GenBank/DDBJ databases">
        <authorList>
            <person name="Li F."/>
        </authorList>
    </citation>
    <scope>NUCLEOTIDE SEQUENCE [LARGE SCALE GENOMIC DNA]</scope>
    <source>
        <strain evidence="5 6">Gsoil 097</strain>
    </source>
</reference>
<evidence type="ECO:0000313" key="6">
    <source>
        <dbReference type="Proteomes" id="UP000267128"/>
    </source>
</evidence>
<dbReference type="PANTHER" id="PTHR33204">
    <property type="entry name" value="TRANSCRIPTIONAL REGULATOR, MARR FAMILY"/>
    <property type="match status" value="1"/>
</dbReference>
<keyword evidence="2" id="KW-0238">DNA-binding</keyword>
<dbReference type="InterPro" id="IPR036388">
    <property type="entry name" value="WH-like_DNA-bd_sf"/>
</dbReference>
<evidence type="ECO:0000256" key="3">
    <source>
        <dbReference type="ARBA" id="ARBA00023163"/>
    </source>
</evidence>
<dbReference type="Proteomes" id="UP000267128">
    <property type="component" value="Unassembled WGS sequence"/>
</dbReference>
<keyword evidence="3" id="KW-0804">Transcription</keyword>
<dbReference type="PANTHER" id="PTHR33204:SF18">
    <property type="entry name" value="TRANSCRIPTIONAL REGULATORY PROTEIN"/>
    <property type="match status" value="1"/>
</dbReference>
<evidence type="ECO:0000259" key="4">
    <source>
        <dbReference type="PROSITE" id="PS51118"/>
    </source>
</evidence>
<keyword evidence="6" id="KW-1185">Reference proteome</keyword>
<dbReference type="SUPFAM" id="SSF46785">
    <property type="entry name" value="Winged helix' DNA-binding domain"/>
    <property type="match status" value="1"/>
</dbReference>
<name>A0A3N0CHH4_9ACTN</name>